<accession>A0A8B7TJE4</accession>
<gene>
    <name evidence="2 4" type="primary">Trpc5os</name>
</gene>
<dbReference type="AlphaFoldDB" id="A0A8B7TJE4"/>
<evidence type="ECO:0000256" key="1">
    <source>
        <dbReference type="SAM" id="MobiDB-lite"/>
    </source>
</evidence>
<reference evidence="2" key="1">
    <citation type="submission" date="2023-09" db="UniProtKB">
        <authorList>
            <consortium name="Ensembl"/>
        </authorList>
    </citation>
    <scope>IDENTIFICATION</scope>
</reference>
<dbReference type="KEGG" id="ccan:109675360"/>
<proteinExistence type="predicted"/>
<feature type="compositionally biased region" description="Polar residues" evidence="1">
    <location>
        <begin position="36"/>
        <end position="45"/>
    </location>
</feature>
<reference evidence="4" key="2">
    <citation type="submission" date="2025-04" db="UniProtKB">
        <authorList>
            <consortium name="RefSeq"/>
        </authorList>
    </citation>
    <scope>IDENTIFICATION</scope>
    <source>
        <tissue evidence="4">Leukocyte</tissue>
    </source>
</reference>
<evidence type="ECO:0000313" key="2">
    <source>
        <dbReference type="Ensembl" id="ENSCCNP00000015218.1"/>
    </source>
</evidence>
<dbReference type="CTD" id="100329135"/>
<sequence length="111" mass="12005">MESKSIPVLVSELVECVAELIRIAEDLLQFISQEQQVPSVQQNGRSEGAGANASPSEEASLPDLADLSDLESILSLREDEDLVLDIDEAMIDIDDLHDGVLPDVNDDLSSD</sequence>
<evidence type="ECO:0008006" key="5">
    <source>
        <dbReference type="Google" id="ProtNLM"/>
    </source>
</evidence>
<dbReference type="GeneID" id="109675360"/>
<organism evidence="4">
    <name type="scientific">Castor canadensis</name>
    <name type="common">American beaver</name>
    <dbReference type="NCBI Taxonomy" id="51338"/>
    <lineage>
        <taxon>Eukaryota</taxon>
        <taxon>Metazoa</taxon>
        <taxon>Chordata</taxon>
        <taxon>Craniata</taxon>
        <taxon>Vertebrata</taxon>
        <taxon>Euteleostomi</taxon>
        <taxon>Mammalia</taxon>
        <taxon>Eutheria</taxon>
        <taxon>Euarchontoglires</taxon>
        <taxon>Glires</taxon>
        <taxon>Rodentia</taxon>
        <taxon>Castorimorpha</taxon>
        <taxon>Castoridae</taxon>
        <taxon>Castor</taxon>
    </lineage>
</organism>
<feature type="region of interest" description="Disordered" evidence="1">
    <location>
        <begin position="36"/>
        <end position="64"/>
    </location>
</feature>
<protein>
    <recommendedName>
        <fullName evidence="5">TRPC5 opposite strand protein</fullName>
    </recommendedName>
</protein>
<evidence type="ECO:0000313" key="3">
    <source>
        <dbReference type="Proteomes" id="UP001732720"/>
    </source>
</evidence>
<keyword evidence="3" id="KW-1185">Reference proteome</keyword>
<name>A0A8B7TJE4_CASCN</name>
<dbReference type="Ensembl" id="ENSCCNT00000019882.1">
    <property type="protein sequence ID" value="ENSCCNP00000015218.1"/>
    <property type="gene ID" value="ENSCCNG00000015616.1"/>
</dbReference>
<evidence type="ECO:0000313" key="4">
    <source>
        <dbReference type="RefSeq" id="XP_020007673.1"/>
    </source>
</evidence>
<dbReference type="OrthoDB" id="9836436at2759"/>
<dbReference type="Proteomes" id="UP001732720">
    <property type="component" value="Chromosome X"/>
</dbReference>
<dbReference type="RefSeq" id="XP_020007673.1">
    <property type="nucleotide sequence ID" value="XM_020152084.1"/>
</dbReference>